<feature type="transmembrane region" description="Helical" evidence="1">
    <location>
        <begin position="118"/>
        <end position="136"/>
    </location>
</feature>
<evidence type="ECO:0000256" key="1">
    <source>
        <dbReference type="SAM" id="Phobius"/>
    </source>
</evidence>
<name>A0ABV0JT29_9CYAN</name>
<accession>A0ABV0JT29</accession>
<feature type="transmembrane region" description="Helical" evidence="1">
    <location>
        <begin position="71"/>
        <end position="98"/>
    </location>
</feature>
<keyword evidence="1" id="KW-0472">Membrane</keyword>
<feature type="transmembrane region" description="Helical" evidence="1">
    <location>
        <begin position="32"/>
        <end position="59"/>
    </location>
</feature>
<dbReference type="EMBL" id="JAMPKK010000040">
    <property type="protein sequence ID" value="MEP0866274.1"/>
    <property type="molecule type" value="Genomic_DNA"/>
</dbReference>
<dbReference type="Proteomes" id="UP001442494">
    <property type="component" value="Unassembled WGS sequence"/>
</dbReference>
<organism evidence="2 3">
    <name type="scientific">Funiculus sociatus GB2-A5</name>
    <dbReference type="NCBI Taxonomy" id="2933946"/>
    <lineage>
        <taxon>Bacteria</taxon>
        <taxon>Bacillati</taxon>
        <taxon>Cyanobacteriota</taxon>
        <taxon>Cyanophyceae</taxon>
        <taxon>Coleofasciculales</taxon>
        <taxon>Coleofasciculaceae</taxon>
        <taxon>Funiculus</taxon>
    </lineage>
</organism>
<evidence type="ECO:0000313" key="3">
    <source>
        <dbReference type="Proteomes" id="UP001442494"/>
    </source>
</evidence>
<sequence length="140" mass="15595">MSFLKKLPWATLALLLVTYSVFGWLFSSNFSWNFWLIETALVILIALLLTAPLTLLRAFFSQWMNSDTRAFLCVIASALAGVFIMTWFSFFAHILVLLSAGALTRLDLQTAGFSGTQSFWIIAIVSMTGFSLGVLLNQLI</sequence>
<gene>
    <name evidence="2" type="ORF">NDI37_17575</name>
</gene>
<reference evidence="2 3" key="1">
    <citation type="submission" date="2022-04" db="EMBL/GenBank/DDBJ databases">
        <title>Positive selection, recombination, and allopatry shape intraspecific diversity of widespread and dominant cyanobacteria.</title>
        <authorList>
            <person name="Wei J."/>
            <person name="Shu W."/>
            <person name="Hu C."/>
        </authorList>
    </citation>
    <scope>NUCLEOTIDE SEQUENCE [LARGE SCALE GENOMIC DNA]</scope>
    <source>
        <strain evidence="2 3">GB2-A5</strain>
    </source>
</reference>
<keyword evidence="1" id="KW-0812">Transmembrane</keyword>
<keyword evidence="1" id="KW-1133">Transmembrane helix</keyword>
<feature type="transmembrane region" description="Helical" evidence="1">
    <location>
        <begin position="7"/>
        <end position="26"/>
    </location>
</feature>
<evidence type="ECO:0008006" key="4">
    <source>
        <dbReference type="Google" id="ProtNLM"/>
    </source>
</evidence>
<keyword evidence="3" id="KW-1185">Reference proteome</keyword>
<protein>
    <recommendedName>
        <fullName evidence="4">NADH dehydrogenase subunit 6</fullName>
    </recommendedName>
</protein>
<dbReference type="RefSeq" id="WP_190422212.1">
    <property type="nucleotide sequence ID" value="NZ_JAMPKK010000040.1"/>
</dbReference>
<evidence type="ECO:0000313" key="2">
    <source>
        <dbReference type="EMBL" id="MEP0866274.1"/>
    </source>
</evidence>
<proteinExistence type="predicted"/>
<comment type="caution">
    <text evidence="2">The sequence shown here is derived from an EMBL/GenBank/DDBJ whole genome shotgun (WGS) entry which is preliminary data.</text>
</comment>